<gene>
    <name evidence="2" type="ORF">PHLGIDRAFT_118306</name>
</gene>
<feature type="transmembrane region" description="Helical" evidence="1">
    <location>
        <begin position="208"/>
        <end position="228"/>
    </location>
</feature>
<dbReference type="HOGENOM" id="CLU_068506_0_0_1"/>
<keyword evidence="3" id="KW-1185">Reference proteome</keyword>
<name>A0A0C3SAR9_PHLG1</name>
<sequence length="348" mass="37632">MSMSTQVSNAGAKAELIGTFVEGVCYGVYCTVFIQCLTILRAKHLENKPVLVLATTAVCIFVLVSIHFIMDLLRAVQAYTSDMEVPFSAVFYYTIVRRDLDLIKSGCYIAVTIVSDGLICYRTFIVYGSNYLYALIPFGLVLADVIPGDNALMSMVTERVKYFYAVTLALNLLCTLMISYKIWRVSGEVDRYTNTTALLRPNKTGSRLALIIIESAAVYSVMLIILIATSATNAVGMLALLNVIAPVIGIVFSMVIIRFSVDRTRWASIKLSTILNFVPETGNGAYSSGSKGGEVELASASALSEFPSTPLGKLTLANHVRSTSGGTLGLDAGSVFSMSRTSLPDSYV</sequence>
<feature type="transmembrane region" description="Helical" evidence="1">
    <location>
        <begin position="107"/>
        <end position="127"/>
    </location>
</feature>
<keyword evidence="1" id="KW-0812">Transmembrane</keyword>
<evidence type="ECO:0000313" key="3">
    <source>
        <dbReference type="Proteomes" id="UP000053257"/>
    </source>
</evidence>
<organism evidence="2 3">
    <name type="scientific">Phlebiopsis gigantea (strain 11061_1 CR5-6)</name>
    <name type="common">White-rot fungus</name>
    <name type="synonym">Peniophora gigantea</name>
    <dbReference type="NCBI Taxonomy" id="745531"/>
    <lineage>
        <taxon>Eukaryota</taxon>
        <taxon>Fungi</taxon>
        <taxon>Dikarya</taxon>
        <taxon>Basidiomycota</taxon>
        <taxon>Agaricomycotina</taxon>
        <taxon>Agaricomycetes</taxon>
        <taxon>Polyporales</taxon>
        <taxon>Phanerochaetaceae</taxon>
        <taxon>Phlebiopsis</taxon>
    </lineage>
</organism>
<protein>
    <submittedName>
        <fullName evidence="2">Uncharacterized protein</fullName>
    </submittedName>
</protein>
<feature type="transmembrane region" description="Helical" evidence="1">
    <location>
        <begin position="50"/>
        <end position="70"/>
    </location>
</feature>
<evidence type="ECO:0000256" key="1">
    <source>
        <dbReference type="SAM" id="Phobius"/>
    </source>
</evidence>
<proteinExistence type="predicted"/>
<dbReference type="OrthoDB" id="2753342at2759"/>
<evidence type="ECO:0000313" key="2">
    <source>
        <dbReference type="EMBL" id="KIP07255.1"/>
    </source>
</evidence>
<feature type="transmembrane region" description="Helical" evidence="1">
    <location>
        <begin position="20"/>
        <end position="38"/>
    </location>
</feature>
<feature type="transmembrane region" description="Helical" evidence="1">
    <location>
        <begin position="162"/>
        <end position="183"/>
    </location>
</feature>
<keyword evidence="1" id="KW-0472">Membrane</keyword>
<keyword evidence="1" id="KW-1133">Transmembrane helix</keyword>
<dbReference type="AlphaFoldDB" id="A0A0C3SAR9"/>
<reference evidence="2 3" key="1">
    <citation type="journal article" date="2014" name="PLoS Genet.">
        <title>Analysis of the Phlebiopsis gigantea genome, transcriptome and secretome provides insight into its pioneer colonization strategies of wood.</title>
        <authorList>
            <person name="Hori C."/>
            <person name="Ishida T."/>
            <person name="Igarashi K."/>
            <person name="Samejima M."/>
            <person name="Suzuki H."/>
            <person name="Master E."/>
            <person name="Ferreira P."/>
            <person name="Ruiz-Duenas F.J."/>
            <person name="Held B."/>
            <person name="Canessa P."/>
            <person name="Larrondo L.F."/>
            <person name="Schmoll M."/>
            <person name="Druzhinina I.S."/>
            <person name="Kubicek C.P."/>
            <person name="Gaskell J.A."/>
            <person name="Kersten P."/>
            <person name="St John F."/>
            <person name="Glasner J."/>
            <person name="Sabat G."/>
            <person name="Splinter BonDurant S."/>
            <person name="Syed K."/>
            <person name="Yadav J."/>
            <person name="Mgbeahuruike A.C."/>
            <person name="Kovalchuk A."/>
            <person name="Asiegbu F.O."/>
            <person name="Lackner G."/>
            <person name="Hoffmeister D."/>
            <person name="Rencoret J."/>
            <person name="Gutierrez A."/>
            <person name="Sun H."/>
            <person name="Lindquist E."/>
            <person name="Barry K."/>
            <person name="Riley R."/>
            <person name="Grigoriev I.V."/>
            <person name="Henrissat B."/>
            <person name="Kues U."/>
            <person name="Berka R.M."/>
            <person name="Martinez A.T."/>
            <person name="Covert S.F."/>
            <person name="Blanchette R.A."/>
            <person name="Cullen D."/>
        </authorList>
    </citation>
    <scope>NUCLEOTIDE SEQUENCE [LARGE SCALE GENOMIC DNA]</scope>
    <source>
        <strain evidence="2 3">11061_1 CR5-6</strain>
    </source>
</reference>
<accession>A0A0C3SAR9</accession>
<feature type="transmembrane region" description="Helical" evidence="1">
    <location>
        <begin position="234"/>
        <end position="257"/>
    </location>
</feature>
<dbReference type="STRING" id="745531.A0A0C3SAR9"/>
<dbReference type="EMBL" id="KN840501">
    <property type="protein sequence ID" value="KIP07255.1"/>
    <property type="molecule type" value="Genomic_DNA"/>
</dbReference>
<dbReference type="Proteomes" id="UP000053257">
    <property type="component" value="Unassembled WGS sequence"/>
</dbReference>